<dbReference type="CDD" id="cd07185">
    <property type="entry name" value="OmpA_C-like"/>
    <property type="match status" value="1"/>
</dbReference>
<dbReference type="PROSITE" id="PS51123">
    <property type="entry name" value="OMPA_2"/>
    <property type="match status" value="1"/>
</dbReference>
<dbReference type="PANTHER" id="PTHR30329:SF21">
    <property type="entry name" value="LIPOPROTEIN YIAD-RELATED"/>
    <property type="match status" value="1"/>
</dbReference>
<dbReference type="EMBL" id="UOEU01000038">
    <property type="protein sequence ID" value="VAW30262.1"/>
    <property type="molecule type" value="Genomic_DNA"/>
</dbReference>
<dbReference type="InterPro" id="IPR006664">
    <property type="entry name" value="OMP_bac"/>
</dbReference>
<dbReference type="GO" id="GO:0009279">
    <property type="term" value="C:cell outer membrane"/>
    <property type="evidence" value="ECO:0007669"/>
    <property type="project" value="UniProtKB-SubCell"/>
</dbReference>
<feature type="region of interest" description="Disordered" evidence="4">
    <location>
        <begin position="555"/>
        <end position="587"/>
    </location>
</feature>
<dbReference type="Gene3D" id="3.30.1330.60">
    <property type="entry name" value="OmpA-like domain"/>
    <property type="match status" value="1"/>
</dbReference>
<keyword evidence="3" id="KW-0998">Cell outer membrane</keyword>
<gene>
    <name evidence="6" type="ORF">MNBD_CHLOROFLEXI01-3949</name>
</gene>
<dbReference type="InterPro" id="IPR036366">
    <property type="entry name" value="PGBDSf"/>
</dbReference>
<keyword evidence="2" id="KW-0472">Membrane</keyword>
<evidence type="ECO:0000259" key="5">
    <source>
        <dbReference type="PROSITE" id="PS51123"/>
    </source>
</evidence>
<evidence type="ECO:0000256" key="4">
    <source>
        <dbReference type="SAM" id="MobiDB-lite"/>
    </source>
</evidence>
<protein>
    <recommendedName>
        <fullName evidence="5">OmpA-like domain-containing protein</fullName>
    </recommendedName>
</protein>
<dbReference type="Pfam" id="PF01471">
    <property type="entry name" value="PG_binding_1"/>
    <property type="match status" value="1"/>
</dbReference>
<dbReference type="InterPro" id="IPR002477">
    <property type="entry name" value="Peptidoglycan-bd-like"/>
</dbReference>
<dbReference type="InterPro" id="IPR006665">
    <property type="entry name" value="OmpA-like"/>
</dbReference>
<organism evidence="6">
    <name type="scientific">hydrothermal vent metagenome</name>
    <dbReference type="NCBI Taxonomy" id="652676"/>
    <lineage>
        <taxon>unclassified sequences</taxon>
        <taxon>metagenomes</taxon>
        <taxon>ecological metagenomes</taxon>
    </lineage>
</organism>
<dbReference type="Gene3D" id="1.10.101.10">
    <property type="entry name" value="PGBD-like superfamily/PGBD"/>
    <property type="match status" value="1"/>
</dbReference>
<evidence type="ECO:0000256" key="1">
    <source>
        <dbReference type="ARBA" id="ARBA00004442"/>
    </source>
</evidence>
<name>A0A3B0UV32_9ZZZZ</name>
<dbReference type="InterPro" id="IPR036737">
    <property type="entry name" value="OmpA-like_sf"/>
</dbReference>
<dbReference type="PANTHER" id="PTHR30329">
    <property type="entry name" value="STATOR ELEMENT OF FLAGELLAR MOTOR COMPLEX"/>
    <property type="match status" value="1"/>
</dbReference>
<dbReference type="InterPro" id="IPR036365">
    <property type="entry name" value="PGBD-like_sf"/>
</dbReference>
<comment type="subcellular location">
    <subcellularLocation>
        <location evidence="1">Cell outer membrane</location>
    </subcellularLocation>
</comment>
<dbReference type="Pfam" id="PF00691">
    <property type="entry name" value="OmpA"/>
    <property type="match status" value="1"/>
</dbReference>
<sequence>MIKPMLDDLELQQVQTLEVDGDQVWAQHDIPALEGDFFQGLGRRAAQVTLTGVLSGAEVADGLQSLRDKYRAAAPVDFVADIATATRIDEVLIEEMGVRELAGKPARFEYAFTLREFIPATPPRREIPSPPPIPPLPEPQIDTATLIVEVIVEGQSNFDHSETVIEVTGTQAEGNAPLTRTLPNSNRTAENVWEEVAFPPGSYSVTATTAGPNPMTQSESAEIDPGKTEHVEITLRAGAKIAEMFVIHYWFDKGFIEPCMRPVMRQIADFAKNNSDKKLLIVGHTDLVGSDEYNQSLSERRARGAYAYLTAGNNLDTAVKEWNELRQKRQIGMIKTVNDSWGVRQYQHILQDLGFYSGIIKDQHDTLTDEAVRVFQTDKGLGVDGDVGDETWPLLISAYLAQDSLTVNPDQFLANAAEGCDHGRVQWLGCSELDPVKNTPQTVAWRPNRRTEFLFVKEDSFHKDVKIPKPITFDLEVLKGTEWCLGGEGESLCCFVKPHSDIKRKTVCKNPAEDEQWDRRPVEPQTIVVNGRITFEDGTPLDNAEYALIAPDGEFMNGERESGNGRGRPIYGRTDANGNFTDNKGNIGYPDNPKRIGTFTLEIQESVVARLVEAPPEGAKGPAVCKRLDGLSDFNIIVSLTPVSLEFVESTDVNRTLENVHWGDDFRLRADIPGVSGDEITIEIKSFLIRR</sequence>
<dbReference type="InterPro" id="IPR050330">
    <property type="entry name" value="Bact_OuterMem_StrucFunc"/>
</dbReference>
<evidence type="ECO:0000313" key="6">
    <source>
        <dbReference type="EMBL" id="VAW30262.1"/>
    </source>
</evidence>
<proteinExistence type="predicted"/>
<dbReference type="SUPFAM" id="SSF47090">
    <property type="entry name" value="PGBD-like"/>
    <property type="match status" value="1"/>
</dbReference>
<dbReference type="PRINTS" id="PR01021">
    <property type="entry name" value="OMPADOMAIN"/>
</dbReference>
<dbReference type="AlphaFoldDB" id="A0A3B0UV32"/>
<evidence type="ECO:0000256" key="2">
    <source>
        <dbReference type="ARBA" id="ARBA00023136"/>
    </source>
</evidence>
<dbReference type="SUPFAM" id="SSF103088">
    <property type="entry name" value="OmpA-like"/>
    <property type="match status" value="1"/>
</dbReference>
<accession>A0A3B0UV32</accession>
<feature type="domain" description="OmpA-like" evidence="5">
    <location>
        <begin position="236"/>
        <end position="340"/>
    </location>
</feature>
<evidence type="ECO:0000256" key="3">
    <source>
        <dbReference type="ARBA" id="ARBA00023237"/>
    </source>
</evidence>
<reference evidence="6" key="1">
    <citation type="submission" date="2018-06" db="EMBL/GenBank/DDBJ databases">
        <authorList>
            <person name="Zhirakovskaya E."/>
        </authorList>
    </citation>
    <scope>NUCLEOTIDE SEQUENCE</scope>
</reference>